<dbReference type="AlphaFoldDB" id="A0A934R604"/>
<reference evidence="2" key="1">
    <citation type="submission" date="2021-01" db="EMBL/GenBank/DDBJ databases">
        <title>Modified the classification status of verrucomicrobia.</title>
        <authorList>
            <person name="Feng X."/>
        </authorList>
    </citation>
    <scope>NUCLEOTIDE SEQUENCE</scope>
    <source>
        <strain evidence="2">JCM 18052</strain>
    </source>
</reference>
<dbReference type="InterPro" id="IPR018712">
    <property type="entry name" value="Tle1-like_cat"/>
</dbReference>
<evidence type="ECO:0000313" key="3">
    <source>
        <dbReference type="Proteomes" id="UP000600139"/>
    </source>
</evidence>
<organism evidence="2 3">
    <name type="scientific">Luteolibacter yonseiensis</name>
    <dbReference type="NCBI Taxonomy" id="1144680"/>
    <lineage>
        <taxon>Bacteria</taxon>
        <taxon>Pseudomonadati</taxon>
        <taxon>Verrucomicrobiota</taxon>
        <taxon>Verrucomicrobiia</taxon>
        <taxon>Verrucomicrobiales</taxon>
        <taxon>Verrucomicrobiaceae</taxon>
        <taxon>Luteolibacter</taxon>
    </lineage>
</organism>
<dbReference type="PANTHER" id="PTHR33840:SF1">
    <property type="entry name" value="TLE1 PHOSPHOLIPASE DOMAIN-CONTAINING PROTEIN"/>
    <property type="match status" value="1"/>
</dbReference>
<dbReference type="PANTHER" id="PTHR33840">
    <property type="match status" value="1"/>
</dbReference>
<dbReference type="Gene3D" id="2.60.120.430">
    <property type="entry name" value="Galactose-binding lectin"/>
    <property type="match status" value="1"/>
</dbReference>
<accession>A0A934R604</accession>
<dbReference type="Pfam" id="PF09994">
    <property type="entry name" value="T6SS_Tle1-like_cat"/>
    <property type="match status" value="1"/>
</dbReference>
<proteinExistence type="predicted"/>
<dbReference type="EMBL" id="JAENIK010000011">
    <property type="protein sequence ID" value="MBK1816613.1"/>
    <property type="molecule type" value="Genomic_DNA"/>
</dbReference>
<sequence>MKKRIVICADGTWNKAELAEEETGKLTSTNVSKVAAIVARKDDAGLEQIVLYVEGVGSVQGEEVTGGAFGWGLSRNISLAYKFLCDVYNPDDEIFLFGFSRGAYTVRSLAGLICNSGIVRDPSKIADAVALYREKNTPDKSKSIKSKVFRNQFSHPASVHFIGVWDTVGTLGLPLMRHSLAKTLGWEWDFHDTRFDKKVANAYHAVALDERRSKFQPVLHGTPEEGHNVVEKWFCGVHSDIGGGYRETGLSNITLEWMVSAAFSHGLAVIPNWQEFLGIDLETLPDNLMSANYTQLALPQYERHEEWKGFFKWADRVMGNPDGFVRDPGNNLHESVRHVRKLFDDNVLVRADLYWNDSGIDVVAGKRYRLLVNRFEGVWDAGIPVPDPSGITRVSRIQSLLGWLKRSKIHRYMQLLCTVQRDSSTILAFEGNQVEFIATKSGKLSFFMNDVPWFYWNNRGYATIHIEELGDVN</sequence>
<gene>
    <name evidence="2" type="ORF">JIN84_13390</name>
</gene>
<name>A0A934R604_9BACT</name>
<evidence type="ECO:0000259" key="1">
    <source>
        <dbReference type="Pfam" id="PF09994"/>
    </source>
</evidence>
<dbReference type="Proteomes" id="UP000600139">
    <property type="component" value="Unassembled WGS sequence"/>
</dbReference>
<keyword evidence="3" id="KW-1185">Reference proteome</keyword>
<protein>
    <submittedName>
        <fullName evidence="2">DUF2235 domain-containing protein</fullName>
    </submittedName>
</protein>
<comment type="caution">
    <text evidence="2">The sequence shown here is derived from an EMBL/GenBank/DDBJ whole genome shotgun (WGS) entry which is preliminary data.</text>
</comment>
<feature type="domain" description="T6SS Phospholipase effector Tle1-like catalytic" evidence="1">
    <location>
        <begin position="3"/>
        <end position="260"/>
    </location>
</feature>
<dbReference type="RefSeq" id="WP_200351546.1">
    <property type="nucleotide sequence ID" value="NZ_BAABHZ010000006.1"/>
</dbReference>
<evidence type="ECO:0000313" key="2">
    <source>
        <dbReference type="EMBL" id="MBK1816613.1"/>
    </source>
</evidence>